<dbReference type="EMBL" id="JBJHZX010000034">
    <property type="protein sequence ID" value="MFL0197611.1"/>
    <property type="molecule type" value="Genomic_DNA"/>
</dbReference>
<comment type="caution">
    <text evidence="1">The sequence shown here is derived from an EMBL/GenBank/DDBJ whole genome shotgun (WGS) entry which is preliminary data.</text>
</comment>
<keyword evidence="2" id="KW-1185">Reference proteome</keyword>
<protein>
    <recommendedName>
        <fullName evidence="3">Lysozyme</fullName>
    </recommendedName>
</protein>
<gene>
    <name evidence="1" type="ORF">ACJDU8_18870</name>
</gene>
<dbReference type="RefSeq" id="WP_406793715.1">
    <property type="nucleotide sequence ID" value="NZ_JBJHZX010000034.1"/>
</dbReference>
<name>A0ABW8SQH3_9CLOT</name>
<evidence type="ECO:0000313" key="1">
    <source>
        <dbReference type="EMBL" id="MFL0197611.1"/>
    </source>
</evidence>
<dbReference type="Proteomes" id="UP001623660">
    <property type="component" value="Unassembled WGS sequence"/>
</dbReference>
<reference evidence="1 2" key="1">
    <citation type="submission" date="2024-11" db="EMBL/GenBank/DDBJ databases">
        <authorList>
            <person name="Heng Y.C."/>
            <person name="Lim A.C.H."/>
            <person name="Lee J.K.Y."/>
            <person name="Kittelmann S."/>
        </authorList>
    </citation>
    <scope>NUCLEOTIDE SEQUENCE [LARGE SCALE GENOMIC DNA]</scope>
    <source>
        <strain evidence="1 2">WILCCON 0269</strain>
    </source>
</reference>
<accession>A0ABW8SQH3</accession>
<organism evidence="1 2">
    <name type="scientific">Candidatus Clostridium eludens</name>
    <dbReference type="NCBI Taxonomy" id="3381663"/>
    <lineage>
        <taxon>Bacteria</taxon>
        <taxon>Bacillati</taxon>
        <taxon>Bacillota</taxon>
        <taxon>Clostridia</taxon>
        <taxon>Eubacteriales</taxon>
        <taxon>Clostridiaceae</taxon>
        <taxon>Clostridium</taxon>
    </lineage>
</organism>
<sequence>MKLHKLLEDYDLHDSLVEDIQFDADKKRLIIGIELCNWRQKSYKENEPEMLSCKLIFDRVRKYEFDTDYKTFEDNEILEAEIIHTKNGNKLKLALYGIDVKVIEIQSDNVEIEFLR</sequence>
<evidence type="ECO:0000313" key="2">
    <source>
        <dbReference type="Proteomes" id="UP001623660"/>
    </source>
</evidence>
<proteinExistence type="predicted"/>
<evidence type="ECO:0008006" key="3">
    <source>
        <dbReference type="Google" id="ProtNLM"/>
    </source>
</evidence>